<dbReference type="PANTHER" id="PTHR30579:SF2">
    <property type="entry name" value="HTH-TYPE TRANSCRIPTIONAL REGULATOR ARGP"/>
    <property type="match status" value="1"/>
</dbReference>
<dbReference type="PATRIC" id="fig|1560201.3.peg.3084"/>
<evidence type="ECO:0000313" key="9">
    <source>
        <dbReference type="Proteomes" id="UP000037088"/>
    </source>
</evidence>
<feature type="domain" description="HTH lysR-type" evidence="5">
    <location>
        <begin position="1"/>
        <end position="59"/>
    </location>
</feature>
<dbReference type="Proteomes" id="UP000037088">
    <property type="component" value="Unassembled WGS sequence"/>
</dbReference>
<evidence type="ECO:0000313" key="7">
    <source>
        <dbReference type="EMBL" id="KOC88866.1"/>
    </source>
</evidence>
<dbReference type="STRING" id="1560201.NG42_14510"/>
<protein>
    <submittedName>
        <fullName evidence="6">Chromosome replication initiation inhibitor protein</fullName>
    </submittedName>
</protein>
<gene>
    <name evidence="7" type="ORF">NG42_14510</name>
    <name evidence="6" type="ORF">NG43_21270</name>
</gene>
<evidence type="ECO:0000313" key="8">
    <source>
        <dbReference type="Proteomes" id="UP000036851"/>
    </source>
</evidence>
<dbReference type="OrthoDB" id="9785745at2"/>
<dbReference type="PROSITE" id="PS50931">
    <property type="entry name" value="HTH_LYSR"/>
    <property type="match status" value="1"/>
</dbReference>
<comment type="similarity">
    <text evidence="1">Belongs to the LysR transcriptional regulatory family.</text>
</comment>
<dbReference type="PRINTS" id="PR00039">
    <property type="entry name" value="HTHLYSR"/>
</dbReference>
<proteinExistence type="inferred from homology"/>
<sequence length="91" mass="10268">MRAGFKKINTFLMVVETGSFEEAAKRLYITPSAVSLRLSSLENEVGEKLILRRRPCVPTAKGEIFYQYALALREVKLQLDNAFNSKAADDK</sequence>
<keyword evidence="3" id="KW-0238">DNA-binding</keyword>
<comment type="caution">
    <text evidence="6">The sequence shown here is derived from an EMBL/GenBank/DDBJ whole genome shotgun (WGS) entry which is preliminary data.</text>
</comment>
<evidence type="ECO:0000256" key="1">
    <source>
        <dbReference type="ARBA" id="ARBA00009437"/>
    </source>
</evidence>
<dbReference type="PANTHER" id="PTHR30579">
    <property type="entry name" value="TRANSCRIPTIONAL REGULATOR"/>
    <property type="match status" value="1"/>
</dbReference>
<reference evidence="8 9" key="1">
    <citation type="journal article" date="2015" name="Int. J. Syst. Evol. Microbiol.">
        <title>Erwinia iniecta sp. nov., isolated from Russian wheat aphids (Diuraphis noxia).</title>
        <authorList>
            <person name="Campillo T."/>
            <person name="Luna E."/>
            <person name="Portier P."/>
            <person name="Fischer-Le Saux M."/>
            <person name="Lapitan N."/>
            <person name="Tisserat N.A."/>
            <person name="Leach J.E."/>
        </authorList>
    </citation>
    <scope>NUCLEOTIDE SEQUENCE [LARGE SCALE GENOMIC DNA]</scope>
    <source>
        <strain evidence="7 9">B120</strain>
        <strain evidence="6 8">B149</strain>
    </source>
</reference>
<evidence type="ECO:0000256" key="3">
    <source>
        <dbReference type="ARBA" id="ARBA00023125"/>
    </source>
</evidence>
<keyword evidence="9" id="KW-1185">Reference proteome</keyword>
<dbReference type="InterPro" id="IPR000847">
    <property type="entry name" value="LysR_HTH_N"/>
</dbReference>
<dbReference type="InterPro" id="IPR050176">
    <property type="entry name" value="LTTR"/>
</dbReference>
<evidence type="ECO:0000313" key="6">
    <source>
        <dbReference type="EMBL" id="KOC87660.1"/>
    </source>
</evidence>
<organism evidence="6 8">
    <name type="scientific">Winslowiella iniecta</name>
    <dbReference type="NCBI Taxonomy" id="1560201"/>
    <lineage>
        <taxon>Bacteria</taxon>
        <taxon>Pseudomonadati</taxon>
        <taxon>Pseudomonadota</taxon>
        <taxon>Gammaproteobacteria</taxon>
        <taxon>Enterobacterales</taxon>
        <taxon>Erwiniaceae</taxon>
        <taxon>Winslowiella</taxon>
    </lineage>
</organism>
<dbReference type="InterPro" id="IPR036388">
    <property type="entry name" value="WH-like_DNA-bd_sf"/>
</dbReference>
<dbReference type="Proteomes" id="UP000036851">
    <property type="component" value="Unassembled WGS sequence"/>
</dbReference>
<evidence type="ECO:0000256" key="2">
    <source>
        <dbReference type="ARBA" id="ARBA00023015"/>
    </source>
</evidence>
<dbReference type="InterPro" id="IPR036390">
    <property type="entry name" value="WH_DNA-bd_sf"/>
</dbReference>
<dbReference type="RefSeq" id="WP_052900191.1">
    <property type="nucleotide sequence ID" value="NZ_JRXE01000020.1"/>
</dbReference>
<dbReference type="EMBL" id="JRXE01000020">
    <property type="protein sequence ID" value="KOC88866.1"/>
    <property type="molecule type" value="Genomic_DNA"/>
</dbReference>
<keyword evidence="4" id="KW-0804">Transcription</keyword>
<keyword evidence="2" id="KW-0805">Transcription regulation</keyword>
<dbReference type="Gene3D" id="1.10.10.10">
    <property type="entry name" value="Winged helix-like DNA-binding domain superfamily/Winged helix DNA-binding domain"/>
    <property type="match status" value="1"/>
</dbReference>
<accession>A0A0L7SX48</accession>
<dbReference type="Pfam" id="PF00126">
    <property type="entry name" value="HTH_1"/>
    <property type="match status" value="1"/>
</dbReference>
<dbReference type="AlphaFoldDB" id="A0A0L7SX48"/>
<evidence type="ECO:0000259" key="5">
    <source>
        <dbReference type="PROSITE" id="PS50931"/>
    </source>
</evidence>
<dbReference type="GO" id="GO:0003677">
    <property type="term" value="F:DNA binding"/>
    <property type="evidence" value="ECO:0007669"/>
    <property type="project" value="UniProtKB-KW"/>
</dbReference>
<dbReference type="EMBL" id="JRXF01000062">
    <property type="protein sequence ID" value="KOC87660.1"/>
    <property type="molecule type" value="Genomic_DNA"/>
</dbReference>
<dbReference type="GO" id="GO:0003700">
    <property type="term" value="F:DNA-binding transcription factor activity"/>
    <property type="evidence" value="ECO:0007669"/>
    <property type="project" value="InterPro"/>
</dbReference>
<dbReference type="SUPFAM" id="SSF46785">
    <property type="entry name" value="Winged helix' DNA-binding domain"/>
    <property type="match status" value="1"/>
</dbReference>
<evidence type="ECO:0000256" key="4">
    <source>
        <dbReference type="ARBA" id="ARBA00023163"/>
    </source>
</evidence>
<name>A0A0L7SX48_9GAMM</name>